<dbReference type="EMBL" id="JTDI01000001">
    <property type="protein sequence ID" value="KHK93544.1"/>
    <property type="molecule type" value="Genomic_DNA"/>
</dbReference>
<dbReference type="Gene3D" id="3.40.630.30">
    <property type="match status" value="1"/>
</dbReference>
<gene>
    <name evidence="2" type="ORF">LK12_04665</name>
</gene>
<proteinExistence type="predicted"/>
<dbReference type="AlphaFoldDB" id="A0A0B1ZVR8"/>
<dbReference type="SUPFAM" id="SSF55729">
    <property type="entry name" value="Acyl-CoA N-acyltransferases (Nat)"/>
    <property type="match status" value="1"/>
</dbReference>
<dbReference type="GO" id="GO:0016747">
    <property type="term" value="F:acyltransferase activity, transferring groups other than amino-acyl groups"/>
    <property type="evidence" value="ECO:0007669"/>
    <property type="project" value="InterPro"/>
</dbReference>
<dbReference type="PROSITE" id="PS51186">
    <property type="entry name" value="GNAT"/>
    <property type="match status" value="1"/>
</dbReference>
<evidence type="ECO:0000259" key="1">
    <source>
        <dbReference type="PROSITE" id="PS51186"/>
    </source>
</evidence>
<organism evidence="2 3">
    <name type="scientific">Novosphingobium malaysiense</name>
    <dbReference type="NCBI Taxonomy" id="1348853"/>
    <lineage>
        <taxon>Bacteria</taxon>
        <taxon>Pseudomonadati</taxon>
        <taxon>Pseudomonadota</taxon>
        <taxon>Alphaproteobacteria</taxon>
        <taxon>Sphingomonadales</taxon>
        <taxon>Sphingomonadaceae</taxon>
        <taxon>Novosphingobium</taxon>
    </lineage>
</organism>
<keyword evidence="3" id="KW-1185">Reference proteome</keyword>
<dbReference type="InterPro" id="IPR000182">
    <property type="entry name" value="GNAT_dom"/>
</dbReference>
<sequence>MTTGTDIGPTQLELDGVRVSLRPMEAGDKDAILAFARSLPPHDLLFLQRDIRHDKVVSAWIEQTGPGGSISSLVAIDDKGRMRGCSALVRDRLSWTSHVADIRILVGVDSRSMGLGRLLALHCVDQALAEDVEKLTVQMTPDQEGALRMFEELGFSPEALLRDQVRDAEGATSDIVIMALSLARYSATRTAYSL</sequence>
<protein>
    <submittedName>
        <fullName evidence="2">Acetyltransferase</fullName>
    </submittedName>
</protein>
<evidence type="ECO:0000313" key="2">
    <source>
        <dbReference type="EMBL" id="KHK93544.1"/>
    </source>
</evidence>
<dbReference type="OrthoDB" id="8221829at2"/>
<reference evidence="2 3" key="1">
    <citation type="submission" date="2014-10" db="EMBL/GenBank/DDBJ databases">
        <title>Genome sequence of Novosphingobium malaysiense MUSC 273(T).</title>
        <authorList>
            <person name="Lee L.-H."/>
        </authorList>
    </citation>
    <scope>NUCLEOTIDE SEQUENCE [LARGE SCALE GENOMIC DNA]</scope>
    <source>
        <strain evidence="2 3">MUSC 273</strain>
    </source>
</reference>
<dbReference type="STRING" id="1348853.LK12_04665"/>
<accession>A0A0B1ZVR8</accession>
<dbReference type="Pfam" id="PF00583">
    <property type="entry name" value="Acetyltransf_1"/>
    <property type="match status" value="1"/>
</dbReference>
<feature type="domain" description="N-acetyltransferase" evidence="1">
    <location>
        <begin position="19"/>
        <end position="183"/>
    </location>
</feature>
<keyword evidence="2" id="KW-0808">Transferase</keyword>
<dbReference type="RefSeq" id="WP_039279789.1">
    <property type="nucleotide sequence ID" value="NZ_JTDI01000001.1"/>
</dbReference>
<dbReference type="InterPro" id="IPR016181">
    <property type="entry name" value="Acyl_CoA_acyltransferase"/>
</dbReference>
<dbReference type="Proteomes" id="UP000031057">
    <property type="component" value="Unassembled WGS sequence"/>
</dbReference>
<evidence type="ECO:0000313" key="3">
    <source>
        <dbReference type="Proteomes" id="UP000031057"/>
    </source>
</evidence>
<name>A0A0B1ZVR8_9SPHN</name>
<comment type="caution">
    <text evidence="2">The sequence shown here is derived from an EMBL/GenBank/DDBJ whole genome shotgun (WGS) entry which is preliminary data.</text>
</comment>